<keyword evidence="4 6" id="KW-0472">Membrane</keyword>
<evidence type="ECO:0000313" key="9">
    <source>
        <dbReference type="Proteomes" id="UP001138681"/>
    </source>
</evidence>
<dbReference type="GO" id="GO:0016020">
    <property type="term" value="C:membrane"/>
    <property type="evidence" value="ECO:0007669"/>
    <property type="project" value="UniProtKB-SubCell"/>
</dbReference>
<reference evidence="8" key="1">
    <citation type="submission" date="2021-04" db="EMBL/GenBank/DDBJ databases">
        <authorList>
            <person name="Pira H."/>
            <person name="Risdian C."/>
            <person name="Wink J."/>
        </authorList>
    </citation>
    <scope>NUCLEOTIDE SEQUENCE</scope>
    <source>
        <strain evidence="8">WH158</strain>
    </source>
</reference>
<evidence type="ECO:0000313" key="8">
    <source>
        <dbReference type="EMBL" id="MBV7259431.1"/>
    </source>
</evidence>
<comment type="caution">
    <text evidence="8">The sequence shown here is derived from an EMBL/GenBank/DDBJ whole genome shotgun (WGS) entry which is preliminary data.</text>
</comment>
<evidence type="ECO:0000256" key="5">
    <source>
        <dbReference type="SAM" id="MobiDB-lite"/>
    </source>
</evidence>
<dbReference type="AlphaFoldDB" id="A0A9X1F3S1"/>
<protein>
    <submittedName>
        <fullName evidence="8">TonB family protein</fullName>
    </submittedName>
</protein>
<accession>A0A9X1F3S1</accession>
<keyword evidence="9" id="KW-1185">Reference proteome</keyword>
<dbReference type="Proteomes" id="UP001138681">
    <property type="component" value="Unassembled WGS sequence"/>
</dbReference>
<sequence length="226" mass="24026">MSYANTANRANPAAMLGALGIPGGVGAVLVFGLAVTVAVPTPDPNPIATITNPDVVPPPPPEPTPETTEIARDTQTVVTPPTSPETDFTFSDSPPITTFAESDDFVIGPVEVVATGGTGEIAPLPSLPDPIGASPRNEPGRWVTDSDYRSNWIRREWSGVAGFAVTIDTKGRVNDCTITRSTGHAQLDERTCFLIEKRARFNPAKDSYGNPIAGTYRNSVNWRLPE</sequence>
<dbReference type="InterPro" id="IPR037682">
    <property type="entry name" value="TonB_C"/>
</dbReference>
<proteinExistence type="predicted"/>
<feature type="compositionally biased region" description="Pro residues" evidence="5">
    <location>
        <begin position="55"/>
        <end position="64"/>
    </location>
</feature>
<evidence type="ECO:0000259" key="7">
    <source>
        <dbReference type="Pfam" id="PF03544"/>
    </source>
</evidence>
<name>A0A9X1F3S1_9SPHN</name>
<evidence type="ECO:0000256" key="2">
    <source>
        <dbReference type="ARBA" id="ARBA00022692"/>
    </source>
</evidence>
<feature type="region of interest" description="Disordered" evidence="5">
    <location>
        <begin position="49"/>
        <end position="68"/>
    </location>
</feature>
<dbReference type="RefSeq" id="WP_218404661.1">
    <property type="nucleotide sequence ID" value="NZ_JAGSPC010000001.1"/>
</dbReference>
<evidence type="ECO:0000256" key="4">
    <source>
        <dbReference type="ARBA" id="ARBA00023136"/>
    </source>
</evidence>
<dbReference type="NCBIfam" id="TIGR01352">
    <property type="entry name" value="tonB_Cterm"/>
    <property type="match status" value="1"/>
</dbReference>
<evidence type="ECO:0000256" key="6">
    <source>
        <dbReference type="SAM" id="Phobius"/>
    </source>
</evidence>
<feature type="domain" description="TonB C-terminal" evidence="7">
    <location>
        <begin position="153"/>
        <end position="224"/>
    </location>
</feature>
<gene>
    <name evidence="8" type="ORF">KCG46_07585</name>
</gene>
<evidence type="ECO:0000256" key="1">
    <source>
        <dbReference type="ARBA" id="ARBA00004167"/>
    </source>
</evidence>
<dbReference type="Pfam" id="PF03544">
    <property type="entry name" value="TonB_C"/>
    <property type="match status" value="1"/>
</dbReference>
<keyword evidence="2 6" id="KW-0812">Transmembrane</keyword>
<feature type="transmembrane region" description="Helical" evidence="6">
    <location>
        <begin position="12"/>
        <end position="39"/>
    </location>
</feature>
<keyword evidence="3 6" id="KW-1133">Transmembrane helix</keyword>
<comment type="subcellular location">
    <subcellularLocation>
        <location evidence="1">Membrane</location>
        <topology evidence="1">Single-pass membrane protein</topology>
    </subcellularLocation>
</comment>
<evidence type="ECO:0000256" key="3">
    <source>
        <dbReference type="ARBA" id="ARBA00022989"/>
    </source>
</evidence>
<dbReference type="InterPro" id="IPR006260">
    <property type="entry name" value="TonB/TolA_C"/>
</dbReference>
<dbReference type="GO" id="GO:0055085">
    <property type="term" value="P:transmembrane transport"/>
    <property type="evidence" value="ECO:0007669"/>
    <property type="project" value="InterPro"/>
</dbReference>
<organism evidence="8 9">
    <name type="scientific">Erythrobacter crassostreae</name>
    <dbReference type="NCBI Taxonomy" id="2828328"/>
    <lineage>
        <taxon>Bacteria</taxon>
        <taxon>Pseudomonadati</taxon>
        <taxon>Pseudomonadota</taxon>
        <taxon>Alphaproteobacteria</taxon>
        <taxon>Sphingomonadales</taxon>
        <taxon>Erythrobacteraceae</taxon>
        <taxon>Erythrobacter/Porphyrobacter group</taxon>
        <taxon>Erythrobacter</taxon>
    </lineage>
</organism>
<dbReference type="EMBL" id="JAGSPC010000001">
    <property type="protein sequence ID" value="MBV7259431.1"/>
    <property type="molecule type" value="Genomic_DNA"/>
</dbReference>